<name>A0A5N5FJ08_9ROSA</name>
<evidence type="ECO:0000313" key="1">
    <source>
        <dbReference type="EMBL" id="KAB2603119.1"/>
    </source>
</evidence>
<reference evidence="1 2" key="3">
    <citation type="submission" date="2019-11" db="EMBL/GenBank/DDBJ databases">
        <title>A de novo genome assembly of a pear dwarfing rootstock.</title>
        <authorList>
            <person name="Wang F."/>
            <person name="Wang J."/>
            <person name="Li S."/>
            <person name="Zhang Y."/>
            <person name="Fang M."/>
            <person name="Ma L."/>
            <person name="Zhao Y."/>
            <person name="Jiang S."/>
        </authorList>
    </citation>
    <scope>NUCLEOTIDE SEQUENCE [LARGE SCALE GENOMIC DNA]</scope>
    <source>
        <strain evidence="1">S2</strain>
        <tissue evidence="1">Leaf</tissue>
    </source>
</reference>
<proteinExistence type="predicted"/>
<sequence length="85" mass="10089">MIVDSGARLSKRMEDESFKKELMGIQKSDMHNKFMHDVRILVRDKCSADWESWRAVPEEIKTHLVDDDPNLMKCIDSIFKLSFWE</sequence>
<dbReference type="EMBL" id="SMOL01000695">
    <property type="protein sequence ID" value="KAB2603119.1"/>
    <property type="molecule type" value="Genomic_DNA"/>
</dbReference>
<organism evidence="1 2">
    <name type="scientific">Pyrus ussuriensis x Pyrus communis</name>
    <dbReference type="NCBI Taxonomy" id="2448454"/>
    <lineage>
        <taxon>Eukaryota</taxon>
        <taxon>Viridiplantae</taxon>
        <taxon>Streptophyta</taxon>
        <taxon>Embryophyta</taxon>
        <taxon>Tracheophyta</taxon>
        <taxon>Spermatophyta</taxon>
        <taxon>Magnoliopsida</taxon>
        <taxon>eudicotyledons</taxon>
        <taxon>Gunneridae</taxon>
        <taxon>Pentapetalae</taxon>
        <taxon>rosids</taxon>
        <taxon>fabids</taxon>
        <taxon>Rosales</taxon>
        <taxon>Rosaceae</taxon>
        <taxon>Amygdaloideae</taxon>
        <taxon>Maleae</taxon>
        <taxon>Pyrus</taxon>
    </lineage>
</organism>
<protein>
    <submittedName>
        <fullName evidence="1">Uncharacterized protein</fullName>
    </submittedName>
</protein>
<comment type="caution">
    <text evidence="1">The sequence shown here is derived from an EMBL/GenBank/DDBJ whole genome shotgun (WGS) entry which is preliminary data.</text>
</comment>
<gene>
    <name evidence="1" type="ORF">D8674_004124</name>
</gene>
<reference evidence="2" key="2">
    <citation type="submission" date="2019-10" db="EMBL/GenBank/DDBJ databases">
        <title>A de novo genome assembly of a pear dwarfing rootstock.</title>
        <authorList>
            <person name="Wang F."/>
            <person name="Wang J."/>
            <person name="Li S."/>
            <person name="Zhang Y."/>
            <person name="Fang M."/>
            <person name="Ma L."/>
            <person name="Zhao Y."/>
            <person name="Jiang S."/>
        </authorList>
    </citation>
    <scope>NUCLEOTIDE SEQUENCE [LARGE SCALE GENOMIC DNA]</scope>
</reference>
<keyword evidence="2" id="KW-1185">Reference proteome</keyword>
<reference evidence="1 2" key="1">
    <citation type="submission" date="2019-09" db="EMBL/GenBank/DDBJ databases">
        <authorList>
            <person name="Ou C."/>
        </authorList>
    </citation>
    <scope>NUCLEOTIDE SEQUENCE [LARGE SCALE GENOMIC DNA]</scope>
    <source>
        <strain evidence="1">S2</strain>
        <tissue evidence="1">Leaf</tissue>
    </source>
</reference>
<accession>A0A5N5FJ08</accession>
<dbReference type="Proteomes" id="UP000327157">
    <property type="component" value="Chromosome 10"/>
</dbReference>
<evidence type="ECO:0000313" key="2">
    <source>
        <dbReference type="Proteomes" id="UP000327157"/>
    </source>
</evidence>
<dbReference type="AlphaFoldDB" id="A0A5N5FJ08"/>